<feature type="region of interest" description="Disordered" evidence="1">
    <location>
        <begin position="1"/>
        <end position="20"/>
    </location>
</feature>
<evidence type="ECO:0000313" key="3">
    <source>
        <dbReference type="Proteomes" id="UP000697107"/>
    </source>
</evidence>
<proteinExistence type="predicted"/>
<name>A0A8T1JJG6_9STRA</name>
<evidence type="ECO:0000313" key="2">
    <source>
        <dbReference type="EMBL" id="KAG2957739.1"/>
    </source>
</evidence>
<protein>
    <submittedName>
        <fullName evidence="2">Uncharacterized protein</fullName>
    </submittedName>
</protein>
<organism evidence="2 3">
    <name type="scientific">Phytophthora cactorum</name>
    <dbReference type="NCBI Taxonomy" id="29920"/>
    <lineage>
        <taxon>Eukaryota</taxon>
        <taxon>Sar</taxon>
        <taxon>Stramenopiles</taxon>
        <taxon>Oomycota</taxon>
        <taxon>Peronosporomycetes</taxon>
        <taxon>Peronosporales</taxon>
        <taxon>Peronosporaceae</taxon>
        <taxon>Phytophthora</taxon>
    </lineage>
</organism>
<comment type="caution">
    <text evidence="2">The sequence shown here is derived from an EMBL/GenBank/DDBJ whole genome shotgun (WGS) entry which is preliminary data.</text>
</comment>
<sequence length="57" mass="6377">MGVAQVGGDVEEKKRARSARELELGETDAKLAKCKWTEKLTRSVTLNLSELRWPCTS</sequence>
<evidence type="ECO:0000256" key="1">
    <source>
        <dbReference type="SAM" id="MobiDB-lite"/>
    </source>
</evidence>
<dbReference type="AlphaFoldDB" id="A0A8T1JJG6"/>
<accession>A0A8T1JJG6</accession>
<gene>
    <name evidence="2" type="ORF">PC118_g23877</name>
</gene>
<feature type="compositionally biased region" description="Basic and acidic residues" evidence="1">
    <location>
        <begin position="10"/>
        <end position="20"/>
    </location>
</feature>
<dbReference type="EMBL" id="RCML01002493">
    <property type="protein sequence ID" value="KAG2957739.1"/>
    <property type="molecule type" value="Genomic_DNA"/>
</dbReference>
<dbReference type="Proteomes" id="UP000697107">
    <property type="component" value="Unassembled WGS sequence"/>
</dbReference>
<reference evidence="2" key="1">
    <citation type="submission" date="2018-10" db="EMBL/GenBank/DDBJ databases">
        <title>Effector identification in a new, highly contiguous assembly of the strawberry crown rot pathogen Phytophthora cactorum.</title>
        <authorList>
            <person name="Armitage A.D."/>
            <person name="Nellist C.F."/>
            <person name="Bates H."/>
            <person name="Vickerstaff R.J."/>
            <person name="Harrison R.J."/>
        </authorList>
    </citation>
    <scope>NUCLEOTIDE SEQUENCE</scope>
    <source>
        <strain evidence="2">P415</strain>
    </source>
</reference>